<feature type="domain" description="FAD-binding PCMH-type" evidence="4">
    <location>
        <begin position="1"/>
        <end position="164"/>
    </location>
</feature>
<dbReference type="PANTHER" id="PTHR42659">
    <property type="entry name" value="XANTHINE DEHYDROGENASE SUBUNIT C-RELATED"/>
    <property type="match status" value="1"/>
</dbReference>
<gene>
    <name evidence="5" type="ORF">P2G67_02430</name>
</gene>
<dbReference type="InterPro" id="IPR016169">
    <property type="entry name" value="FAD-bd_PCMH_sub2"/>
</dbReference>
<dbReference type="Pfam" id="PF00941">
    <property type="entry name" value="FAD_binding_5"/>
    <property type="match status" value="1"/>
</dbReference>
<dbReference type="PROSITE" id="PS51387">
    <property type="entry name" value="FAD_PCMH"/>
    <property type="match status" value="1"/>
</dbReference>
<accession>A0ABT5YIR4</accession>
<dbReference type="InterPro" id="IPR036683">
    <property type="entry name" value="CO_DH_flav_C_dom_sf"/>
</dbReference>
<evidence type="ECO:0000256" key="2">
    <source>
        <dbReference type="ARBA" id="ARBA00022827"/>
    </source>
</evidence>
<dbReference type="InterPro" id="IPR016166">
    <property type="entry name" value="FAD-bd_PCMH"/>
</dbReference>
<dbReference type="SUPFAM" id="SSF55447">
    <property type="entry name" value="CO dehydrogenase flavoprotein C-terminal domain-like"/>
    <property type="match status" value="1"/>
</dbReference>
<reference evidence="5 6" key="1">
    <citation type="submission" date="2023-03" db="EMBL/GenBank/DDBJ databases">
        <title>Fodinicurvata sp. CAU 1616 isolated from sea sendiment.</title>
        <authorList>
            <person name="Kim W."/>
        </authorList>
    </citation>
    <scope>NUCLEOTIDE SEQUENCE [LARGE SCALE GENOMIC DNA]</scope>
    <source>
        <strain evidence="5 6">CAU 1616</strain>
    </source>
</reference>
<dbReference type="Gene3D" id="3.30.465.10">
    <property type="match status" value="1"/>
</dbReference>
<dbReference type="SUPFAM" id="SSF56176">
    <property type="entry name" value="FAD-binding/transporter-associated domain-like"/>
    <property type="match status" value="1"/>
</dbReference>
<organism evidence="5 6">
    <name type="scientific">Aquibaculum arenosum</name>
    <dbReference type="NCBI Taxonomy" id="3032591"/>
    <lineage>
        <taxon>Bacteria</taxon>
        <taxon>Pseudomonadati</taxon>
        <taxon>Pseudomonadota</taxon>
        <taxon>Alphaproteobacteria</taxon>
        <taxon>Rhodospirillales</taxon>
        <taxon>Rhodovibrionaceae</taxon>
        <taxon>Aquibaculum</taxon>
    </lineage>
</organism>
<dbReference type="InterPro" id="IPR036318">
    <property type="entry name" value="FAD-bd_PCMH-like_sf"/>
</dbReference>
<keyword evidence="3" id="KW-0560">Oxidoreductase</keyword>
<name>A0ABT5YIR4_9PROT</name>
<evidence type="ECO:0000313" key="6">
    <source>
        <dbReference type="Proteomes" id="UP001215503"/>
    </source>
</evidence>
<dbReference type="RefSeq" id="WP_275819662.1">
    <property type="nucleotide sequence ID" value="NZ_JARHUD010000001.1"/>
</dbReference>
<dbReference type="InterPro" id="IPR002346">
    <property type="entry name" value="Mopterin_DH_FAD-bd"/>
</dbReference>
<evidence type="ECO:0000256" key="3">
    <source>
        <dbReference type="ARBA" id="ARBA00023002"/>
    </source>
</evidence>
<dbReference type="Pfam" id="PF03450">
    <property type="entry name" value="CO_deh_flav_C"/>
    <property type="match status" value="1"/>
</dbReference>
<dbReference type="Proteomes" id="UP001215503">
    <property type="component" value="Unassembled WGS sequence"/>
</dbReference>
<dbReference type="InterPro" id="IPR005107">
    <property type="entry name" value="CO_DH_flav_C"/>
</dbReference>
<dbReference type="Gene3D" id="3.30.390.50">
    <property type="entry name" value="CO dehydrogenase flavoprotein, C-terminal domain"/>
    <property type="match status" value="1"/>
</dbReference>
<evidence type="ECO:0000313" key="5">
    <source>
        <dbReference type="EMBL" id="MDF2094830.1"/>
    </source>
</evidence>
<dbReference type="InterPro" id="IPR051312">
    <property type="entry name" value="Diverse_Substr_Oxidored"/>
</dbReference>
<proteinExistence type="predicted"/>
<evidence type="ECO:0000256" key="1">
    <source>
        <dbReference type="ARBA" id="ARBA00022630"/>
    </source>
</evidence>
<protein>
    <submittedName>
        <fullName evidence="5">FAD binding domain-containing protein</fullName>
    </submittedName>
</protein>
<dbReference type="EMBL" id="JARHUD010000001">
    <property type="protein sequence ID" value="MDF2094830.1"/>
    <property type="molecule type" value="Genomic_DNA"/>
</dbReference>
<dbReference type="SMART" id="SM01092">
    <property type="entry name" value="CO_deh_flav_C"/>
    <property type="match status" value="1"/>
</dbReference>
<keyword evidence="6" id="KW-1185">Reference proteome</keyword>
<dbReference type="PANTHER" id="PTHR42659:SF2">
    <property type="entry name" value="XANTHINE DEHYDROGENASE SUBUNIT C-RELATED"/>
    <property type="match status" value="1"/>
</dbReference>
<keyword evidence="1" id="KW-0285">Flavoprotein</keyword>
<comment type="caution">
    <text evidence="5">The sequence shown here is derived from an EMBL/GenBank/DDBJ whole genome shotgun (WGS) entry which is preliminary data.</text>
</comment>
<evidence type="ECO:0000259" key="4">
    <source>
        <dbReference type="PROSITE" id="PS51387"/>
    </source>
</evidence>
<sequence>MPVKVESFDSLDGAARALSAARSARFLGGGTLLMRAVNDGDQSFDTLVRAVDPASRQVRSEGDGVTIGAGVTMAEVVAHRDLSFLAPVARVVGGPAVRNMATVGGNLFASSPYGDFTAALLALGARLELVGQGGRGIEIDEFLRDRERYVGSIVRTISVPRPRDPGAFRFAKVSRIKPKGIALLTIAAYLPQSAGRIRGARVAYSSMGPRPLRATAVERALDGQYLDAATIEQAAAVACDGIEPHTDGLASAWYRREVAAVHLKRLLTGERR</sequence>
<keyword evidence="2" id="KW-0274">FAD</keyword>